<dbReference type="GO" id="GO:0060271">
    <property type="term" value="P:cilium assembly"/>
    <property type="evidence" value="ECO:0007669"/>
    <property type="project" value="TreeGrafter"/>
</dbReference>
<evidence type="ECO:0000256" key="4">
    <source>
        <dbReference type="ARBA" id="ARBA00022490"/>
    </source>
</evidence>
<evidence type="ECO:0000259" key="14">
    <source>
        <dbReference type="PROSITE" id="PS50157"/>
    </source>
</evidence>
<feature type="domain" description="C2H2-type" evidence="14">
    <location>
        <begin position="295"/>
        <end position="323"/>
    </location>
</feature>
<feature type="coiled-coil region" evidence="12">
    <location>
        <begin position="238"/>
        <end position="272"/>
    </location>
</feature>
<reference evidence="15" key="1">
    <citation type="journal article" date="2016" name="Nat. Commun.">
        <title>The channel catfish genome sequence provides insights into the evolution of scale formation in teleosts.</title>
        <authorList>
            <person name="Liu Z."/>
            <person name="Liu S."/>
            <person name="Yao J."/>
            <person name="Bao L."/>
            <person name="Zhang J."/>
            <person name="Li Y."/>
            <person name="Jiang C."/>
            <person name="Sun L."/>
            <person name="Wang R."/>
            <person name="Zhang Y."/>
            <person name="Zhou T."/>
            <person name="Zeng Q."/>
            <person name="Fu Q."/>
            <person name="Gao S."/>
            <person name="Li N."/>
            <person name="Koren S."/>
            <person name="Jiang Y."/>
            <person name="Zimin A."/>
            <person name="Xu P."/>
            <person name="Phillippy A.M."/>
            <person name="Geng X."/>
            <person name="Song L."/>
            <person name="Sun F."/>
            <person name="Li C."/>
            <person name="Wang X."/>
            <person name="Chen A."/>
            <person name="Jin Y."/>
            <person name="Yuan Z."/>
            <person name="Yang Y."/>
            <person name="Tan S."/>
            <person name="Peatman E."/>
            <person name="Lu J."/>
            <person name="Qin Z."/>
            <person name="Dunham R."/>
            <person name="Li Z."/>
            <person name="Sonstegard T."/>
            <person name="Feng J."/>
            <person name="Danzmann R.G."/>
            <person name="Schroeder S."/>
            <person name="Scheffler B."/>
            <person name="Duke M.V."/>
            <person name="Ballard L."/>
            <person name="Kucuktas H."/>
            <person name="Kaltenboeck L."/>
            <person name="Liu H."/>
            <person name="Armbruster J."/>
            <person name="Xie Y."/>
            <person name="Kirby M.L."/>
            <person name="Tian Y."/>
            <person name="Flanagan M.E."/>
            <person name="Mu W."/>
            <person name="Waldbieser G.C."/>
        </authorList>
    </citation>
    <scope>NUCLEOTIDE SEQUENCE [LARGE SCALE GENOMIC DNA]</scope>
    <source>
        <strain evidence="15">SDA103</strain>
    </source>
</reference>
<dbReference type="Proteomes" id="UP000221080">
    <property type="component" value="Chromosome 12"/>
</dbReference>
<evidence type="ECO:0000313" key="15">
    <source>
        <dbReference type="Proteomes" id="UP000221080"/>
    </source>
</evidence>
<evidence type="ECO:0000256" key="2">
    <source>
        <dbReference type="ARBA" id="ARBA00004120"/>
    </source>
</evidence>
<keyword evidence="7" id="KW-0862">Zinc</keyword>
<dbReference type="GO" id="GO:0005814">
    <property type="term" value="C:centriole"/>
    <property type="evidence" value="ECO:0007669"/>
    <property type="project" value="UniProtKB-SubCell"/>
</dbReference>
<accession>A0A9F7RD92</accession>
<keyword evidence="6 11" id="KW-0863">Zinc-finger</keyword>
<dbReference type="PANTHER" id="PTHR21502">
    <property type="entry name" value="ZINC FINGER PROTEIN DZIP1"/>
    <property type="match status" value="1"/>
</dbReference>
<evidence type="ECO:0000256" key="5">
    <source>
        <dbReference type="ARBA" id="ARBA00022723"/>
    </source>
</evidence>
<feature type="region of interest" description="Disordered" evidence="13">
    <location>
        <begin position="628"/>
        <end position="647"/>
    </location>
</feature>
<evidence type="ECO:0000256" key="9">
    <source>
        <dbReference type="ARBA" id="ARBA00023212"/>
    </source>
</evidence>
<dbReference type="AlphaFoldDB" id="A0A9F7RD92"/>
<evidence type="ECO:0000256" key="1">
    <source>
        <dbReference type="ARBA" id="ARBA00004114"/>
    </source>
</evidence>
<dbReference type="RefSeq" id="XP_053540036.1">
    <property type="nucleotide sequence ID" value="XM_053684061.1"/>
</dbReference>
<evidence type="ECO:0000313" key="16">
    <source>
        <dbReference type="RefSeq" id="XP_053540036.1"/>
    </source>
</evidence>
<dbReference type="GO" id="GO:0036064">
    <property type="term" value="C:ciliary basal body"/>
    <property type="evidence" value="ECO:0007669"/>
    <property type="project" value="TreeGrafter"/>
</dbReference>
<feature type="compositionally biased region" description="Polar residues" evidence="13">
    <location>
        <begin position="733"/>
        <end position="758"/>
    </location>
</feature>
<feature type="compositionally biased region" description="Polar residues" evidence="13">
    <location>
        <begin position="481"/>
        <end position="494"/>
    </location>
</feature>
<evidence type="ECO:0000256" key="3">
    <source>
        <dbReference type="ARBA" id="ARBA00009131"/>
    </source>
</evidence>
<protein>
    <submittedName>
        <fullName evidence="16">Cilium assembly protein DZIP1</fullName>
    </submittedName>
</protein>
<dbReference type="Gene3D" id="3.30.160.60">
    <property type="entry name" value="Classic Zinc Finger"/>
    <property type="match status" value="1"/>
</dbReference>
<dbReference type="PROSITE" id="PS50157">
    <property type="entry name" value="ZINC_FINGER_C2H2_2"/>
    <property type="match status" value="1"/>
</dbReference>
<dbReference type="PROSITE" id="PS00028">
    <property type="entry name" value="ZINC_FINGER_C2H2_1"/>
    <property type="match status" value="1"/>
</dbReference>
<keyword evidence="15" id="KW-1185">Reference proteome</keyword>
<organism evidence="15 16">
    <name type="scientific">Ictalurus punctatus</name>
    <name type="common">Channel catfish</name>
    <name type="synonym">Silurus punctatus</name>
    <dbReference type="NCBI Taxonomy" id="7998"/>
    <lineage>
        <taxon>Eukaryota</taxon>
        <taxon>Metazoa</taxon>
        <taxon>Chordata</taxon>
        <taxon>Craniata</taxon>
        <taxon>Vertebrata</taxon>
        <taxon>Euteleostomi</taxon>
        <taxon>Actinopterygii</taxon>
        <taxon>Neopterygii</taxon>
        <taxon>Teleostei</taxon>
        <taxon>Ostariophysi</taxon>
        <taxon>Siluriformes</taxon>
        <taxon>Ictaluridae</taxon>
        <taxon>Ictalurus</taxon>
    </lineage>
</organism>
<feature type="coiled-coil region" evidence="12">
    <location>
        <begin position="336"/>
        <end position="370"/>
    </location>
</feature>
<dbReference type="InterPro" id="IPR051241">
    <property type="entry name" value="DZIP_RILPL"/>
</dbReference>
<dbReference type="PANTHER" id="PTHR21502:SF5">
    <property type="entry name" value="CILIUM ASSEMBLY PROTEIN DZIP1"/>
    <property type="match status" value="1"/>
</dbReference>
<gene>
    <name evidence="16" type="primary">dzip1</name>
</gene>
<feature type="compositionally biased region" description="Polar residues" evidence="13">
    <location>
        <begin position="980"/>
        <end position="1009"/>
    </location>
</feature>
<feature type="compositionally biased region" description="Acidic residues" evidence="13">
    <location>
        <begin position="802"/>
        <end position="812"/>
    </location>
</feature>
<keyword evidence="10" id="KW-0966">Cell projection</keyword>
<keyword evidence="5" id="KW-0479">Metal-binding</keyword>
<dbReference type="Pfam" id="PF13815">
    <property type="entry name" value="Dzip-like_N"/>
    <property type="match status" value="1"/>
</dbReference>
<keyword evidence="4" id="KW-0963">Cytoplasm</keyword>
<dbReference type="InterPro" id="IPR032714">
    <property type="entry name" value="DZIP1_N"/>
</dbReference>
<evidence type="ECO:0000256" key="6">
    <source>
        <dbReference type="ARBA" id="ARBA00022771"/>
    </source>
</evidence>
<feature type="region of interest" description="Disordered" evidence="13">
    <location>
        <begin position="435"/>
        <end position="460"/>
    </location>
</feature>
<dbReference type="GO" id="GO:0008270">
    <property type="term" value="F:zinc ion binding"/>
    <property type="evidence" value="ECO:0007669"/>
    <property type="project" value="UniProtKB-KW"/>
</dbReference>
<dbReference type="GO" id="GO:0005737">
    <property type="term" value="C:cytoplasm"/>
    <property type="evidence" value="ECO:0007669"/>
    <property type="project" value="TreeGrafter"/>
</dbReference>
<feature type="region of interest" description="Disordered" evidence="13">
    <location>
        <begin position="800"/>
        <end position="832"/>
    </location>
</feature>
<feature type="region of interest" description="Disordered" evidence="13">
    <location>
        <begin position="728"/>
        <end position="759"/>
    </location>
</feature>
<dbReference type="OrthoDB" id="515971at2759"/>
<evidence type="ECO:0000256" key="13">
    <source>
        <dbReference type="SAM" id="MobiDB-lite"/>
    </source>
</evidence>
<comment type="similarity">
    <text evidence="3">Belongs to the DZIP C2H2-type zinc-finger protein family.</text>
</comment>
<reference evidence="16" key="2">
    <citation type="submission" date="2025-08" db="UniProtKB">
        <authorList>
            <consortium name="RefSeq"/>
        </authorList>
    </citation>
    <scope>IDENTIFICATION</scope>
    <source>
        <tissue evidence="16">Blood</tissue>
    </source>
</reference>
<feature type="compositionally biased region" description="Polar residues" evidence="13">
    <location>
        <begin position="437"/>
        <end position="448"/>
    </location>
</feature>
<keyword evidence="9" id="KW-0206">Cytoskeleton</keyword>
<dbReference type="GeneID" id="108272439"/>
<proteinExistence type="inferred from homology"/>
<evidence type="ECO:0000256" key="8">
    <source>
        <dbReference type="ARBA" id="ARBA00023054"/>
    </source>
</evidence>
<dbReference type="KEGG" id="ipu:108272439"/>
<evidence type="ECO:0000256" key="12">
    <source>
        <dbReference type="SAM" id="Coils"/>
    </source>
</evidence>
<keyword evidence="8 12" id="KW-0175">Coiled coil</keyword>
<feature type="region of interest" description="Disordered" evidence="13">
    <location>
        <begin position="481"/>
        <end position="502"/>
    </location>
</feature>
<dbReference type="InterPro" id="IPR013087">
    <property type="entry name" value="Znf_C2H2_type"/>
</dbReference>
<sequence>MNLAIFPNISSVIFDHRCPLPCKIFLESFSVEKFCRFCLASSGDVQQQEVCSGFFQLRDKDSHDRQVQERLSSSSSSSLTSWPRHIISGKRTSSLNRAILQQCLPPIFYQNPTKLVPQQAIPSLTNSPECKPSSGHQSRPAGLAMSGAFITAPFKFRTRRESVDWRQINAIDVDRVACELDFQLLQEHIAEVTFCSLEGERCLNCQSLVDPALLKLFRLAQLTIEYLLHSQDYLALSLQAAEEQLQTNAKEKQNLQAQLQKQSQDSKSLKEELKHRKKIIASQQAMISAGLANYHKCQHCDKAFMSTAFLQSHVQRRHPVEHDTKLITDNQKDLQTMKLQEEIIRLQDQLTLAKSEMETLQKDYNTKQENDLTRKQADFMKQLEVWKENEHVRMNSKIDEVKQACQREMDSMHQKNRNLEKQVLKLQQCTKMKENMQPVQGQASSVQNSEDEQKQEVAQLRQKLHSQQVLKLQQCRKMKENMQSVQGQASSVQNSEDEQKQEVAQLRQKVHSQEIRWTTKMQKIKEEYESEKNRRQTALAQAHSTVFKEKKMIERQMKELELRLEEQQQLITSQNMQIKYFTASSPKSTVQQEEFTAVAAAPESKTRVMDSAQSSLVYKLDPIMELSEEDKDSSNFSEDPEDSQSRQQKVNELLKNTSLKKDMHFALQQSLHDKLLHLGIEPTVDGLSKTTYEAAMAHVVSVRQQRQREYAKYCKMQKDLIQNLDRRVKERTTQPVSKTKQSGQVPSLPQSRPQSNSLPVIVTQVVSGPPARQQYTMQPAHENDTANHPTQMAPHKISQFSLDEDSSEEEESTKDSPQAQKATVKSHSPGVQKCTACPAPASIQKAAQISGSQQTPVFSISKIKGTVLESEKEWTEGSEMEEISLDQLQKHTNQNGYMKALSNNLKQQPGDQGHKKTAGVAIPDIPTGLTKTNDAVWEIKRTDFEDDNNDDWEISSLEDVSAAHTSSPAPVRKSIDKSLDTSTSVWGTLTGKGQESGLKSTGTGSTLKTISDWDDLDGT</sequence>
<evidence type="ECO:0000256" key="11">
    <source>
        <dbReference type="PROSITE-ProRule" id="PRU00042"/>
    </source>
</evidence>
<name>A0A9F7RD92_ICTPU</name>
<dbReference type="Pfam" id="PF25977">
    <property type="entry name" value="DZIP1"/>
    <property type="match status" value="1"/>
</dbReference>
<dbReference type="CTD" id="22873"/>
<feature type="region of interest" description="Disordered" evidence="13">
    <location>
        <begin position="959"/>
        <end position="1019"/>
    </location>
</feature>
<comment type="subcellular location">
    <subcellularLocation>
        <location evidence="2">Cytoplasm</location>
        <location evidence="2">Cytoskeleton</location>
        <location evidence="2">Cilium basal body</location>
    </subcellularLocation>
    <subcellularLocation>
        <location evidence="1">Cytoplasm</location>
        <location evidence="1">Cytoskeleton</location>
        <location evidence="1">Microtubule organizing center</location>
        <location evidence="1">Centrosome</location>
        <location evidence="1">Centriole</location>
    </subcellularLocation>
</comment>
<feature type="compositionally biased region" description="Polar residues" evidence="13">
    <location>
        <begin position="817"/>
        <end position="826"/>
    </location>
</feature>
<dbReference type="InterPro" id="IPR058883">
    <property type="entry name" value="DZIP1_dom"/>
</dbReference>
<evidence type="ECO:0000256" key="7">
    <source>
        <dbReference type="ARBA" id="ARBA00022833"/>
    </source>
</evidence>
<evidence type="ECO:0000256" key="10">
    <source>
        <dbReference type="ARBA" id="ARBA00023273"/>
    </source>
</evidence>